<comment type="caution">
    <text evidence="2">The sequence shown here is derived from an EMBL/GenBank/DDBJ whole genome shotgun (WGS) entry which is preliminary data.</text>
</comment>
<evidence type="ECO:0000313" key="3">
    <source>
        <dbReference type="Proteomes" id="UP001207930"/>
    </source>
</evidence>
<dbReference type="Proteomes" id="UP001207930">
    <property type="component" value="Unassembled WGS sequence"/>
</dbReference>
<dbReference type="RefSeq" id="WP_264499683.1">
    <property type="nucleotide sequence ID" value="NZ_JAPDDS010000001.1"/>
</dbReference>
<reference evidence="2 3" key="1">
    <citation type="submission" date="2022-10" db="EMBL/GenBank/DDBJ databases">
        <title>Luteolibacter flavescens strain MCCC 1K03193, whole genome shotgun sequencing project.</title>
        <authorList>
            <person name="Zhao G."/>
            <person name="Shen L."/>
        </authorList>
    </citation>
    <scope>NUCLEOTIDE SEQUENCE [LARGE SCALE GENOMIC DNA]</scope>
    <source>
        <strain evidence="2 3">MCCC 1K03193</strain>
    </source>
</reference>
<accession>A0ABT3FK40</accession>
<feature type="domain" description="DUF2281" evidence="1">
    <location>
        <begin position="48"/>
        <end position="74"/>
    </location>
</feature>
<organism evidence="2 3">
    <name type="scientific">Luteolibacter flavescens</name>
    <dbReference type="NCBI Taxonomy" id="1859460"/>
    <lineage>
        <taxon>Bacteria</taxon>
        <taxon>Pseudomonadati</taxon>
        <taxon>Verrucomicrobiota</taxon>
        <taxon>Verrucomicrobiia</taxon>
        <taxon>Verrucomicrobiales</taxon>
        <taxon>Verrucomicrobiaceae</taxon>
        <taxon>Luteolibacter</taxon>
    </lineage>
</organism>
<dbReference type="InterPro" id="IPR018739">
    <property type="entry name" value="DUF2281"/>
</dbReference>
<proteinExistence type="predicted"/>
<dbReference type="EMBL" id="JAPDDS010000001">
    <property type="protein sequence ID" value="MCW1883724.1"/>
    <property type="molecule type" value="Genomic_DNA"/>
</dbReference>
<sequence length="76" mass="8319">MKQITAVLNPDPDGTLHLPLPVEWQGRPIRVNAELVPVGGDDKPAAALRGFGCLKGQMVMALDFDEPLEDFRDYTA</sequence>
<protein>
    <submittedName>
        <fullName evidence="2">DUF2281 domain-containing protein</fullName>
    </submittedName>
</protein>
<gene>
    <name evidence="2" type="ORF">OKA04_03225</name>
</gene>
<name>A0ABT3FK40_9BACT</name>
<dbReference type="Pfam" id="PF10047">
    <property type="entry name" value="DUF2281"/>
    <property type="match status" value="1"/>
</dbReference>
<keyword evidence="3" id="KW-1185">Reference proteome</keyword>
<evidence type="ECO:0000259" key="1">
    <source>
        <dbReference type="Pfam" id="PF10047"/>
    </source>
</evidence>
<evidence type="ECO:0000313" key="2">
    <source>
        <dbReference type="EMBL" id="MCW1883724.1"/>
    </source>
</evidence>